<name>A0A183DJ99_9BILA</name>
<keyword evidence="2" id="KW-1185">Reference proteome</keyword>
<dbReference type="WBParaSite" id="GPUH_0000880001-mRNA-1">
    <property type="protein sequence ID" value="GPUH_0000880001-mRNA-1"/>
    <property type="gene ID" value="GPUH_0000880001"/>
</dbReference>
<sequence length="68" mass="7526">MMTVIIMMVSSGNFDDESGGATAEAKSSLVGHCIVDAYENKLSTIDHFNNLPISYYPLFKFLFLLFLG</sequence>
<accession>A0A183DJ99</accession>
<evidence type="ECO:0000313" key="2">
    <source>
        <dbReference type="Proteomes" id="UP000271098"/>
    </source>
</evidence>
<reference evidence="1 2" key="2">
    <citation type="submission" date="2018-11" db="EMBL/GenBank/DDBJ databases">
        <authorList>
            <consortium name="Pathogen Informatics"/>
        </authorList>
    </citation>
    <scope>NUCLEOTIDE SEQUENCE [LARGE SCALE GENOMIC DNA]</scope>
</reference>
<protein>
    <submittedName>
        <fullName evidence="1 3">Uncharacterized protein</fullName>
    </submittedName>
</protein>
<reference evidence="3" key="1">
    <citation type="submission" date="2016-06" db="UniProtKB">
        <authorList>
            <consortium name="WormBaseParasite"/>
        </authorList>
    </citation>
    <scope>IDENTIFICATION</scope>
</reference>
<evidence type="ECO:0000313" key="3">
    <source>
        <dbReference type="WBParaSite" id="GPUH_0000880001-mRNA-1"/>
    </source>
</evidence>
<evidence type="ECO:0000313" key="1">
    <source>
        <dbReference type="EMBL" id="VDK65295.1"/>
    </source>
</evidence>
<dbReference type="EMBL" id="UYRT01026591">
    <property type="protein sequence ID" value="VDK65295.1"/>
    <property type="molecule type" value="Genomic_DNA"/>
</dbReference>
<dbReference type="AlphaFoldDB" id="A0A183DJ99"/>
<dbReference type="Proteomes" id="UP000271098">
    <property type="component" value="Unassembled WGS sequence"/>
</dbReference>
<proteinExistence type="predicted"/>
<gene>
    <name evidence="1" type="ORF">GPUH_LOCUS8790</name>
</gene>
<organism evidence="3">
    <name type="scientific">Gongylonema pulchrum</name>
    <dbReference type="NCBI Taxonomy" id="637853"/>
    <lineage>
        <taxon>Eukaryota</taxon>
        <taxon>Metazoa</taxon>
        <taxon>Ecdysozoa</taxon>
        <taxon>Nematoda</taxon>
        <taxon>Chromadorea</taxon>
        <taxon>Rhabditida</taxon>
        <taxon>Spirurina</taxon>
        <taxon>Spiruromorpha</taxon>
        <taxon>Spiruroidea</taxon>
        <taxon>Gongylonematidae</taxon>
        <taxon>Gongylonema</taxon>
    </lineage>
</organism>